<dbReference type="Gene3D" id="3.90.850.10">
    <property type="entry name" value="Fumarylacetoacetase-like, C-terminal domain"/>
    <property type="match status" value="1"/>
</dbReference>
<keyword evidence="5" id="KW-1185">Reference proteome</keyword>
<dbReference type="SUPFAM" id="SSF56529">
    <property type="entry name" value="FAH"/>
    <property type="match status" value="1"/>
</dbReference>
<evidence type="ECO:0000256" key="2">
    <source>
        <dbReference type="ARBA" id="ARBA00022723"/>
    </source>
</evidence>
<accession>A0ABP3QL17</accession>
<comment type="caution">
    <text evidence="4">The sequence shown here is derived from an EMBL/GenBank/DDBJ whole genome shotgun (WGS) entry which is preliminary data.</text>
</comment>
<organism evidence="4 5">
    <name type="scientific">Virgibacillus siamensis</name>
    <dbReference type="NCBI Taxonomy" id="480071"/>
    <lineage>
        <taxon>Bacteria</taxon>
        <taxon>Bacillati</taxon>
        <taxon>Bacillota</taxon>
        <taxon>Bacilli</taxon>
        <taxon>Bacillales</taxon>
        <taxon>Bacillaceae</taxon>
        <taxon>Virgibacillus</taxon>
    </lineage>
</organism>
<dbReference type="InterPro" id="IPR036663">
    <property type="entry name" value="Fumarylacetoacetase_C_sf"/>
</dbReference>
<dbReference type="InterPro" id="IPR011234">
    <property type="entry name" value="Fumarylacetoacetase-like_C"/>
</dbReference>
<name>A0ABP3QL17_9BACI</name>
<dbReference type="PANTHER" id="PTHR42796">
    <property type="entry name" value="FUMARYLACETOACETATE HYDROLASE DOMAIN-CONTAINING PROTEIN 2A-RELATED"/>
    <property type="match status" value="1"/>
</dbReference>
<proteinExistence type="inferred from homology"/>
<dbReference type="InterPro" id="IPR051121">
    <property type="entry name" value="FAH"/>
</dbReference>
<dbReference type="EMBL" id="BAAADS010000001">
    <property type="protein sequence ID" value="GAA0591259.1"/>
    <property type="molecule type" value="Genomic_DNA"/>
</dbReference>
<dbReference type="Pfam" id="PF01557">
    <property type="entry name" value="FAA_hydrolase"/>
    <property type="match status" value="1"/>
</dbReference>
<comment type="similarity">
    <text evidence="1">Belongs to the FAH family.</text>
</comment>
<reference evidence="5" key="1">
    <citation type="journal article" date="2019" name="Int. J. Syst. Evol. Microbiol.">
        <title>The Global Catalogue of Microorganisms (GCM) 10K type strain sequencing project: providing services to taxonomists for standard genome sequencing and annotation.</title>
        <authorList>
            <consortium name="The Broad Institute Genomics Platform"/>
            <consortium name="The Broad Institute Genome Sequencing Center for Infectious Disease"/>
            <person name="Wu L."/>
            <person name="Ma J."/>
        </authorList>
    </citation>
    <scope>NUCLEOTIDE SEQUENCE [LARGE SCALE GENOMIC DNA]</scope>
    <source>
        <strain evidence="5">JCM 15395</strain>
    </source>
</reference>
<sequence length="283" mass="31170">MKLITIRTDEGNRPGVKTENGILDLTAYLSDVSSVQELIQKYSVQDLCDTVEQAKDFIKEEDSLNIGSCIDNPEKIICIGKNYGKHAEETGSDIPKFPILFNKFQNALSGDGCTIKLPSVAEKIDYEAELAIVIGKEAKDVTEQDALDYVFGYCAANDLSARDLQFRTGQWLLGKSLDGFCPIGPHLVTADEIEDPNALEISCTVNGEVRQKSNTRDMIFSCRKLISYISQYMTLKPGDVILTGTPEGVILGYDESEQVWLRDGDQVTVEIEGIGKLSNVLKG</sequence>
<evidence type="ECO:0000259" key="3">
    <source>
        <dbReference type="Pfam" id="PF01557"/>
    </source>
</evidence>
<protein>
    <recommendedName>
        <fullName evidence="3">Fumarylacetoacetase-like C-terminal domain-containing protein</fullName>
    </recommendedName>
</protein>
<keyword evidence="2" id="KW-0479">Metal-binding</keyword>
<gene>
    <name evidence="4" type="ORF">GCM10009001_04140</name>
</gene>
<dbReference type="RefSeq" id="WP_343809838.1">
    <property type="nucleotide sequence ID" value="NZ_BAAADS010000001.1"/>
</dbReference>
<dbReference type="Proteomes" id="UP001500866">
    <property type="component" value="Unassembled WGS sequence"/>
</dbReference>
<dbReference type="PANTHER" id="PTHR42796:SF4">
    <property type="entry name" value="FUMARYLACETOACETATE HYDROLASE DOMAIN-CONTAINING PROTEIN 2A"/>
    <property type="match status" value="1"/>
</dbReference>
<feature type="domain" description="Fumarylacetoacetase-like C-terminal" evidence="3">
    <location>
        <begin position="75"/>
        <end position="280"/>
    </location>
</feature>
<evidence type="ECO:0000256" key="1">
    <source>
        <dbReference type="ARBA" id="ARBA00010211"/>
    </source>
</evidence>
<evidence type="ECO:0000313" key="4">
    <source>
        <dbReference type="EMBL" id="GAA0591259.1"/>
    </source>
</evidence>
<evidence type="ECO:0000313" key="5">
    <source>
        <dbReference type="Proteomes" id="UP001500866"/>
    </source>
</evidence>